<dbReference type="Gene3D" id="3.40.630.30">
    <property type="match status" value="1"/>
</dbReference>
<feature type="domain" description="N-acetyltransferase" evidence="1">
    <location>
        <begin position="100"/>
        <end position="237"/>
    </location>
</feature>
<sequence>MTETVVHRVWAERLGVAPAVFRESQPVFVDRSDLTAAVVVRLGRTVAVAAPERALSRLRSLGPGHLLHVGSLLGALEPWAPRLFGVASLAFADRTTLAPVGADAARTASEAEVEAVLSRCSVEERDESGLLDMDRRWIALGEDGRPAGAAGYEVWGGGLAHVGVAVAAASRGKGLGARAAMAAAVHAIGVGLVPQWRCREDNVASLRVGERLGFVRTGEQVAIDLAPDERDLTHAAR</sequence>
<dbReference type="InterPro" id="IPR000182">
    <property type="entry name" value="GNAT_dom"/>
</dbReference>
<dbReference type="RefSeq" id="WP_207341603.1">
    <property type="nucleotide sequence ID" value="NZ_CP074405.1"/>
</dbReference>
<keyword evidence="2" id="KW-0808">Transferase</keyword>
<dbReference type="SUPFAM" id="SSF55729">
    <property type="entry name" value="Acyl-CoA N-acyltransferases (Nat)"/>
    <property type="match status" value="1"/>
</dbReference>
<evidence type="ECO:0000313" key="2">
    <source>
        <dbReference type="EMBL" id="QVI63284.1"/>
    </source>
</evidence>
<organism evidence="2 3">
    <name type="scientific">Cellulomonas wangleii</name>
    <dbReference type="NCBI Taxonomy" id="2816956"/>
    <lineage>
        <taxon>Bacteria</taxon>
        <taxon>Bacillati</taxon>
        <taxon>Actinomycetota</taxon>
        <taxon>Actinomycetes</taxon>
        <taxon>Micrococcales</taxon>
        <taxon>Cellulomonadaceae</taxon>
        <taxon>Cellulomonas</taxon>
    </lineage>
</organism>
<dbReference type="Proteomes" id="UP000677804">
    <property type="component" value="Chromosome"/>
</dbReference>
<gene>
    <name evidence="2" type="ORF">KG103_05165</name>
</gene>
<protein>
    <submittedName>
        <fullName evidence="2">GNAT family N-acetyltransferase</fullName>
        <ecNumber evidence="2">2.3.1.-</ecNumber>
    </submittedName>
</protein>
<dbReference type="EC" id="2.3.1.-" evidence="2"/>
<dbReference type="EMBL" id="CP074405">
    <property type="protein sequence ID" value="QVI63284.1"/>
    <property type="molecule type" value="Genomic_DNA"/>
</dbReference>
<proteinExistence type="predicted"/>
<dbReference type="InterPro" id="IPR016181">
    <property type="entry name" value="Acyl_CoA_acyltransferase"/>
</dbReference>
<accession>A0ABX8D769</accession>
<keyword evidence="3" id="KW-1185">Reference proteome</keyword>
<evidence type="ECO:0000259" key="1">
    <source>
        <dbReference type="PROSITE" id="PS51186"/>
    </source>
</evidence>
<evidence type="ECO:0000313" key="3">
    <source>
        <dbReference type="Proteomes" id="UP000677804"/>
    </source>
</evidence>
<reference evidence="2 3" key="1">
    <citation type="submission" date="2021-05" db="EMBL/GenBank/DDBJ databases">
        <title>Novel species in genus Cellulomonas.</title>
        <authorList>
            <person name="Zhang G."/>
        </authorList>
    </citation>
    <scope>NUCLEOTIDE SEQUENCE [LARGE SCALE GENOMIC DNA]</scope>
    <source>
        <strain evidence="3">zg-ZUI222</strain>
    </source>
</reference>
<dbReference type="Pfam" id="PF00583">
    <property type="entry name" value="Acetyltransf_1"/>
    <property type="match status" value="1"/>
</dbReference>
<name>A0ABX8D769_9CELL</name>
<dbReference type="PROSITE" id="PS51186">
    <property type="entry name" value="GNAT"/>
    <property type="match status" value="1"/>
</dbReference>
<keyword evidence="2" id="KW-0012">Acyltransferase</keyword>
<dbReference type="GO" id="GO:0016746">
    <property type="term" value="F:acyltransferase activity"/>
    <property type="evidence" value="ECO:0007669"/>
    <property type="project" value="UniProtKB-KW"/>
</dbReference>